<comment type="caution">
    <text evidence="2">The sequence shown here is derived from an EMBL/GenBank/DDBJ whole genome shotgun (WGS) entry which is preliminary data.</text>
</comment>
<proteinExistence type="predicted"/>
<dbReference type="EMBL" id="LXMA01000002">
    <property type="protein sequence ID" value="OAT74126.1"/>
    <property type="molecule type" value="Genomic_DNA"/>
</dbReference>
<sequence length="72" mass="8129">MRKKRFRFGSYAYLVKHRMTAILFRNEIVGNAIMLFLLYRGASKASARFGLKTSARACPEVSGVRRSAASNQ</sequence>
<protein>
    <submittedName>
        <fullName evidence="2">Uncharacterized protein</fullName>
    </submittedName>
</protein>
<keyword evidence="1" id="KW-0812">Transmembrane</keyword>
<feature type="transmembrane region" description="Helical" evidence="1">
    <location>
        <begin position="21"/>
        <end position="39"/>
    </location>
</feature>
<name>A0A1B7KVS2_PARTM</name>
<organism evidence="2 3">
    <name type="scientific">Parageobacillus thermoglucosidasius</name>
    <name type="common">Geobacillus thermoglucosidasius</name>
    <dbReference type="NCBI Taxonomy" id="1426"/>
    <lineage>
        <taxon>Bacteria</taxon>
        <taxon>Bacillati</taxon>
        <taxon>Bacillota</taxon>
        <taxon>Bacilli</taxon>
        <taxon>Bacillales</taxon>
        <taxon>Anoxybacillaceae</taxon>
        <taxon>Parageobacillus</taxon>
    </lineage>
</organism>
<dbReference type="Proteomes" id="UP000078290">
    <property type="component" value="Unassembled WGS sequence"/>
</dbReference>
<dbReference type="AlphaFoldDB" id="A0A1B7KVS2"/>
<evidence type="ECO:0000313" key="3">
    <source>
        <dbReference type="Proteomes" id="UP000078290"/>
    </source>
</evidence>
<keyword evidence="1" id="KW-1133">Transmembrane helix</keyword>
<evidence type="ECO:0000256" key="1">
    <source>
        <dbReference type="SAM" id="Phobius"/>
    </source>
</evidence>
<keyword evidence="1" id="KW-0472">Membrane</keyword>
<evidence type="ECO:0000313" key="2">
    <source>
        <dbReference type="EMBL" id="OAT74126.1"/>
    </source>
</evidence>
<accession>A0A1B7KVS2</accession>
<gene>
    <name evidence="2" type="ORF">A7K69_16335</name>
</gene>
<reference evidence="3" key="1">
    <citation type="submission" date="2016-05" db="EMBL/GenBank/DDBJ databases">
        <authorList>
            <person name="Wang W."/>
            <person name="Zhu L."/>
        </authorList>
    </citation>
    <scope>NUCLEOTIDE SEQUENCE [LARGE SCALE GENOMIC DNA]</scope>
    <source>
        <strain evidence="3">W-2</strain>
    </source>
</reference>
<dbReference type="RefSeq" id="WP_064550402.1">
    <property type="nucleotide sequence ID" value="NZ_LXMA01000002.1"/>
</dbReference>